<reference evidence="1" key="2">
    <citation type="submission" date="2023-02" db="EMBL/GenBank/DDBJ databases">
        <authorList>
            <person name="Concha-Toloza M."/>
            <person name="Lopez-Cantillo M."/>
            <person name="Molina-Mora J."/>
            <person name="Collado L."/>
        </authorList>
    </citation>
    <scope>NUCLEOTIDE SEQUENCE</scope>
    <source>
        <strain evidence="1">FR1p273A</strain>
    </source>
</reference>
<evidence type="ECO:0000313" key="2">
    <source>
        <dbReference type="Proteomes" id="UP001237843"/>
    </source>
</evidence>
<dbReference type="AlphaFoldDB" id="A0AAW6VNR9"/>
<reference evidence="1" key="1">
    <citation type="journal article" date="2023" name="Antibiotics">
        <title>Genomic Characterization of Antibiotic-Resistant Campylobacterales Isolated from Chilean Poultry Meat.</title>
        <authorList>
            <person name="Concha-Toloza M."/>
            <person name="Lopez-Cantillo M."/>
            <person name="Molina-Mora J.A."/>
            <person name="Collado L."/>
        </authorList>
    </citation>
    <scope>NUCLEOTIDE SEQUENCE</scope>
    <source>
        <strain evidence="1">FR1p273A</strain>
    </source>
</reference>
<name>A0AAW6VNR9_9BACT</name>
<comment type="caution">
    <text evidence="1">The sequence shown here is derived from an EMBL/GenBank/DDBJ whole genome shotgun (WGS) entry which is preliminary data.</text>
</comment>
<organism evidence="1 2">
    <name type="scientific">Aliarcobacter butzleri</name>
    <dbReference type="NCBI Taxonomy" id="28197"/>
    <lineage>
        <taxon>Bacteria</taxon>
        <taxon>Pseudomonadati</taxon>
        <taxon>Campylobacterota</taxon>
        <taxon>Epsilonproteobacteria</taxon>
        <taxon>Campylobacterales</taxon>
        <taxon>Arcobacteraceae</taxon>
        <taxon>Aliarcobacter</taxon>
    </lineage>
</organism>
<protein>
    <recommendedName>
        <fullName evidence="3">Transposase</fullName>
    </recommendedName>
</protein>
<dbReference type="EMBL" id="JAQTJH010000003">
    <property type="protein sequence ID" value="MDK2061708.1"/>
    <property type="molecule type" value="Genomic_DNA"/>
</dbReference>
<accession>A0AAW6VNR9</accession>
<proteinExistence type="predicted"/>
<gene>
    <name evidence="1" type="ORF">PT520_04120</name>
</gene>
<evidence type="ECO:0000313" key="1">
    <source>
        <dbReference type="EMBL" id="MDK2061708.1"/>
    </source>
</evidence>
<dbReference type="Proteomes" id="UP001237843">
    <property type="component" value="Unassembled WGS sequence"/>
</dbReference>
<dbReference type="RefSeq" id="WP_237927632.1">
    <property type="nucleotide sequence ID" value="NZ_CP183410.1"/>
</dbReference>
<sequence length="218" mass="26634">MIKYFMNCPNCQNNTFYLLANDYIKCKKCAKKLSLKKLEKDKLIIEKFCEDKNALETAKELDLNYKTVKDRFDLLRRKIAIFLEEEYQNSIKDYSEYEEFYYIKEREKHKKKKSLSEAINIIGFYSNGKVYTLLMPKIGNRAFDIEDGFIQYLNWYKIHSQNSHQTKLNEFWKYIELNLKKYKGIEENNFFYYLKEYEFKFNYKKCNQITILNKIFLS</sequence>
<evidence type="ECO:0008006" key="3">
    <source>
        <dbReference type="Google" id="ProtNLM"/>
    </source>
</evidence>